<dbReference type="PROSITE" id="PS51321">
    <property type="entry name" value="TFIIS_CENTRAL"/>
    <property type="match status" value="1"/>
</dbReference>
<dbReference type="OrthoDB" id="79252at2759"/>
<feature type="region of interest" description="Disordered" evidence="8">
    <location>
        <begin position="1"/>
        <end position="57"/>
    </location>
</feature>
<keyword evidence="5 7" id="KW-0863">Zinc-finger</keyword>
<accession>A0A9P8I9U3</accession>
<keyword evidence="12" id="KW-1185">Reference proteome</keyword>
<dbReference type="InterPro" id="IPR036575">
    <property type="entry name" value="TFIIS_cen_dom_sf"/>
</dbReference>
<dbReference type="GO" id="GO:0006368">
    <property type="term" value="P:transcription elongation by RNA polymerase II"/>
    <property type="evidence" value="ECO:0007669"/>
    <property type="project" value="TreeGrafter"/>
</dbReference>
<dbReference type="Pfam" id="PF07744">
    <property type="entry name" value="SPOC"/>
    <property type="match status" value="1"/>
</dbReference>
<evidence type="ECO:0000259" key="9">
    <source>
        <dbReference type="PROSITE" id="PS50016"/>
    </source>
</evidence>
<feature type="compositionally biased region" description="Basic and acidic residues" evidence="8">
    <location>
        <begin position="117"/>
        <end position="143"/>
    </location>
</feature>
<dbReference type="InterPro" id="IPR019787">
    <property type="entry name" value="Znf_PHD-finger"/>
</dbReference>
<dbReference type="GO" id="GO:0031564">
    <property type="term" value="P:transcription antitermination"/>
    <property type="evidence" value="ECO:0007669"/>
    <property type="project" value="TreeGrafter"/>
</dbReference>
<name>A0A9P8I9U3_9PEZI</name>
<dbReference type="GO" id="GO:0005634">
    <property type="term" value="C:nucleus"/>
    <property type="evidence" value="ECO:0007669"/>
    <property type="project" value="TreeGrafter"/>
</dbReference>
<reference evidence="11" key="1">
    <citation type="submission" date="2021-03" db="EMBL/GenBank/DDBJ databases">
        <title>Comparative genomics and phylogenomic investigation of the class Geoglossomycetes provide insights into ecological specialization and systematics.</title>
        <authorList>
            <person name="Melie T."/>
            <person name="Pirro S."/>
            <person name="Miller A.N."/>
            <person name="Quandt A."/>
        </authorList>
    </citation>
    <scope>NUCLEOTIDE SEQUENCE</scope>
    <source>
        <strain evidence="11">GBOQ0MN5Z8</strain>
    </source>
</reference>
<dbReference type="InterPro" id="IPR012921">
    <property type="entry name" value="SPOC_C"/>
</dbReference>
<proteinExistence type="inferred from homology"/>
<evidence type="ECO:0000259" key="10">
    <source>
        <dbReference type="PROSITE" id="PS51321"/>
    </source>
</evidence>
<dbReference type="InterPro" id="IPR011011">
    <property type="entry name" value="Znf_FYVE_PHD"/>
</dbReference>
<dbReference type="AlphaFoldDB" id="A0A9P8I9U3"/>
<dbReference type="PANTHER" id="PTHR11477:SF11">
    <property type="entry name" value="TRANSCRIPTION FACTOR BYE1"/>
    <property type="match status" value="1"/>
</dbReference>
<dbReference type="SMART" id="SM00249">
    <property type="entry name" value="PHD"/>
    <property type="match status" value="1"/>
</dbReference>
<dbReference type="PROSITE" id="PS01359">
    <property type="entry name" value="ZF_PHD_1"/>
    <property type="match status" value="1"/>
</dbReference>
<feature type="compositionally biased region" description="Basic and acidic residues" evidence="8">
    <location>
        <begin position="227"/>
        <end position="245"/>
    </location>
</feature>
<dbReference type="Pfam" id="PF07500">
    <property type="entry name" value="TFIIS_M"/>
    <property type="match status" value="1"/>
</dbReference>
<dbReference type="InterPro" id="IPR013083">
    <property type="entry name" value="Znf_RING/FYVE/PHD"/>
</dbReference>
<feature type="region of interest" description="Disordered" evidence="8">
    <location>
        <begin position="407"/>
        <end position="427"/>
    </location>
</feature>
<feature type="compositionally biased region" description="Basic and acidic residues" evidence="8">
    <location>
        <begin position="169"/>
        <end position="182"/>
    </location>
</feature>
<evidence type="ECO:0000313" key="11">
    <source>
        <dbReference type="EMBL" id="KAH0545252.1"/>
    </source>
</evidence>
<dbReference type="InterPro" id="IPR003618">
    <property type="entry name" value="TFIIS_cen_dom"/>
</dbReference>
<sequence>MADEPRRSGRATKGRNPKNLDEAVIAPSPRPKKVRRSTAKATPEPEPTPSEADNGADAIIRCICGATTEDPDDERMMICCDQCSSWQHNECMELDEDEAALPDRYLCEICQPENHKELLDKVARGEKPWEERAKEKEREEKERKGRRKKGGKRGRPGRKPKVAPDAEEEMSKDVNGKLKIEDEGPGTSEPMVVDSTEQKEAAQPPPKIKSSPETPLRRGAGAKRKTRETEGEEVARSESEKEPQLKIRKVSSQYIKETNAKETKPEPPKRPPPTPRGTAKKPSATTRKVPPKDGQVQNELVENISDLENGVRRDSVGLLLKSFTDHNSKAESGGTSTTPHNQTSEEFATKLALEVEHSVFLSFSSSLGDPYRHKLRSMAFNLKKNPALRDRLLQKDLSPIEFSKMTTDEMASKERQKQTEHMKKEAEKQHILIKDDGPRIRRTHKGEEFVSDDRENGVGNESIFSAAPTRRRESAIDIEASKAAMSPPEAVGSPRSPVTVELPEDVHSTFNERGSGSPARAKPLTVETKTSPSVAGPERKASSSHFNIQEVWSHVKSPDVDKPHILHQPVVPSAAAPATEGPGDDPEIDQLLKDEDVESPPYSPPAHDYDADPAIVWRGKLSMSGVAEFSASAKHVGGADLGATFPWTQLMPESLAVDGRIQIERANEYLCGLRWSRTNDVVVVSVNPPGDSTGHAQFDLLFNYFNDRKKYGVIGKNLHSAVKDTYVIPVELGMAKLPEFLANLQHCMIDDGPRPERLILITFVVRAADPPSTHATPGNPDATPSHASPGTPGVGVHATPMGHPGSFISPINPYGNTPISAHAHTHSHSHTYSYSNSPTPQLRQGGFAAGALPDNVPSEVGQILGAWINAPSVRELLQGEPRLPSEVVLNVRRLLESVPEAQNDVTVLRTLLNQSTAS</sequence>
<dbReference type="CDD" id="cd21538">
    <property type="entry name" value="SPOC_TFIIS"/>
    <property type="match status" value="1"/>
</dbReference>
<feature type="region of interest" description="Disordered" evidence="8">
    <location>
        <begin position="509"/>
        <end position="545"/>
    </location>
</feature>
<feature type="compositionally biased region" description="Basic residues" evidence="8">
    <location>
        <begin position="144"/>
        <end position="161"/>
    </location>
</feature>
<feature type="region of interest" description="Disordered" evidence="8">
    <location>
        <begin position="771"/>
        <end position="802"/>
    </location>
</feature>
<evidence type="ECO:0000256" key="6">
    <source>
        <dbReference type="ARBA" id="ARBA00022833"/>
    </source>
</evidence>
<dbReference type="GO" id="GO:0001139">
    <property type="term" value="F:RNA polymerase II complex recruiting activity"/>
    <property type="evidence" value="ECO:0007669"/>
    <property type="project" value="TreeGrafter"/>
</dbReference>
<dbReference type="GO" id="GO:0008270">
    <property type="term" value="F:zinc ion binding"/>
    <property type="evidence" value="ECO:0007669"/>
    <property type="project" value="UniProtKB-KW"/>
</dbReference>
<dbReference type="GO" id="GO:0031440">
    <property type="term" value="P:regulation of mRNA 3'-end processing"/>
    <property type="evidence" value="ECO:0007669"/>
    <property type="project" value="TreeGrafter"/>
</dbReference>
<dbReference type="PROSITE" id="PS50016">
    <property type="entry name" value="ZF_PHD_2"/>
    <property type="match status" value="1"/>
</dbReference>
<dbReference type="Proteomes" id="UP000698800">
    <property type="component" value="Unassembled WGS sequence"/>
</dbReference>
<keyword evidence="6" id="KW-0862">Zinc</keyword>
<dbReference type="EMBL" id="JAGHQL010000008">
    <property type="protein sequence ID" value="KAH0545252.1"/>
    <property type="molecule type" value="Genomic_DNA"/>
</dbReference>
<dbReference type="CDD" id="cd15550">
    <property type="entry name" value="PHD_MLL5"/>
    <property type="match status" value="1"/>
</dbReference>
<protein>
    <recommendedName>
        <fullName evidence="3">Transcription factor BYE1</fullName>
    </recommendedName>
</protein>
<keyword evidence="4" id="KW-0479">Metal-binding</keyword>
<dbReference type="Pfam" id="PF23257">
    <property type="entry name" value="DUF7071"/>
    <property type="match status" value="1"/>
</dbReference>
<dbReference type="GO" id="GO:0006362">
    <property type="term" value="P:transcription elongation by RNA polymerase I"/>
    <property type="evidence" value="ECO:0007669"/>
    <property type="project" value="TreeGrafter"/>
</dbReference>
<evidence type="ECO:0000256" key="2">
    <source>
        <dbReference type="ARBA" id="ARBA00011050"/>
    </source>
</evidence>
<feature type="domain" description="TFIIS central" evidence="10">
    <location>
        <begin position="311"/>
        <end position="438"/>
    </location>
</feature>
<dbReference type="Pfam" id="PF20826">
    <property type="entry name" value="PHD_5"/>
    <property type="match status" value="1"/>
</dbReference>
<evidence type="ECO:0000256" key="7">
    <source>
        <dbReference type="PROSITE-ProRule" id="PRU00146"/>
    </source>
</evidence>
<dbReference type="InterPro" id="IPR001965">
    <property type="entry name" value="Znf_PHD"/>
</dbReference>
<evidence type="ECO:0000313" key="12">
    <source>
        <dbReference type="Proteomes" id="UP000698800"/>
    </source>
</evidence>
<dbReference type="Gene3D" id="1.10.472.30">
    <property type="entry name" value="Transcription elongation factor S-II, central domain"/>
    <property type="match status" value="1"/>
</dbReference>
<dbReference type="SUPFAM" id="SSF57903">
    <property type="entry name" value="FYVE/PHD zinc finger"/>
    <property type="match status" value="1"/>
</dbReference>
<dbReference type="InterPro" id="IPR055499">
    <property type="entry name" value="DUF7071"/>
</dbReference>
<comment type="function">
    <text evidence="1">Negative regulator of transcription elongation.</text>
</comment>
<dbReference type="GO" id="GO:0000977">
    <property type="term" value="F:RNA polymerase II transcription regulatory region sequence-specific DNA binding"/>
    <property type="evidence" value="ECO:0007669"/>
    <property type="project" value="TreeGrafter"/>
</dbReference>
<dbReference type="PANTHER" id="PTHR11477">
    <property type="entry name" value="TRANSCRIPTION FACTOR S-II ZINC FINGER DOMAIN-CONTAINING PROTEIN"/>
    <property type="match status" value="1"/>
</dbReference>
<feature type="compositionally biased region" description="Basic and acidic residues" evidence="8">
    <location>
        <begin position="258"/>
        <end position="269"/>
    </location>
</feature>
<dbReference type="SUPFAM" id="SSF46942">
    <property type="entry name" value="Elongation factor TFIIS domain 2"/>
    <property type="match status" value="1"/>
</dbReference>
<gene>
    <name evidence="11" type="ORF">FGG08_000706</name>
</gene>
<evidence type="ECO:0000256" key="8">
    <source>
        <dbReference type="SAM" id="MobiDB-lite"/>
    </source>
</evidence>
<evidence type="ECO:0000256" key="5">
    <source>
        <dbReference type="ARBA" id="ARBA00022771"/>
    </source>
</evidence>
<comment type="caution">
    <text evidence="11">The sequence shown here is derived from an EMBL/GenBank/DDBJ whole genome shotgun (WGS) entry which is preliminary data.</text>
</comment>
<dbReference type="SMART" id="SM00510">
    <property type="entry name" value="TFS2M"/>
    <property type="match status" value="1"/>
</dbReference>
<organism evidence="11 12">
    <name type="scientific">Glutinoglossum americanum</name>
    <dbReference type="NCBI Taxonomy" id="1670608"/>
    <lineage>
        <taxon>Eukaryota</taxon>
        <taxon>Fungi</taxon>
        <taxon>Dikarya</taxon>
        <taxon>Ascomycota</taxon>
        <taxon>Pezizomycotina</taxon>
        <taxon>Geoglossomycetes</taxon>
        <taxon>Geoglossales</taxon>
        <taxon>Geoglossaceae</taxon>
        <taxon>Glutinoglossum</taxon>
    </lineage>
</organism>
<feature type="region of interest" description="Disordered" evidence="8">
    <location>
        <begin position="117"/>
        <end position="300"/>
    </location>
</feature>
<comment type="similarity">
    <text evidence="2">Belongs to the BYE1 family.</text>
</comment>
<evidence type="ECO:0000256" key="1">
    <source>
        <dbReference type="ARBA" id="ARBA00002311"/>
    </source>
</evidence>
<evidence type="ECO:0000256" key="4">
    <source>
        <dbReference type="ARBA" id="ARBA00022723"/>
    </source>
</evidence>
<evidence type="ECO:0000256" key="3">
    <source>
        <dbReference type="ARBA" id="ARBA00021616"/>
    </source>
</evidence>
<dbReference type="Gene3D" id="3.30.40.10">
    <property type="entry name" value="Zinc/RING finger domain, C3HC4 (zinc finger)"/>
    <property type="match status" value="1"/>
</dbReference>
<dbReference type="InterPro" id="IPR019786">
    <property type="entry name" value="Zinc_finger_PHD-type_CS"/>
</dbReference>
<feature type="domain" description="PHD-type" evidence="9">
    <location>
        <begin position="59"/>
        <end position="113"/>
    </location>
</feature>